<evidence type="ECO:0000313" key="2">
    <source>
        <dbReference type="Proteomes" id="UP001162992"/>
    </source>
</evidence>
<keyword evidence="2" id="KW-1185">Reference proteome</keyword>
<dbReference type="Proteomes" id="UP001162992">
    <property type="component" value="Chromosome 15"/>
</dbReference>
<evidence type="ECO:0000313" key="1">
    <source>
        <dbReference type="EMBL" id="KAJ7529222.1"/>
    </source>
</evidence>
<comment type="caution">
    <text evidence="1">The sequence shown here is derived from an EMBL/GenBank/DDBJ whole genome shotgun (WGS) entry which is preliminary data.</text>
</comment>
<dbReference type="EMBL" id="CM055106">
    <property type="protein sequence ID" value="KAJ7529222.1"/>
    <property type="molecule type" value="Genomic_DNA"/>
</dbReference>
<reference evidence="2" key="1">
    <citation type="journal article" date="2024" name="Proc. Natl. Acad. Sci. U.S.A.">
        <title>Extraordinary preservation of gene collinearity over three hundred million years revealed in homosporous lycophytes.</title>
        <authorList>
            <person name="Li C."/>
            <person name="Wickell D."/>
            <person name="Kuo L.Y."/>
            <person name="Chen X."/>
            <person name="Nie B."/>
            <person name="Liao X."/>
            <person name="Peng D."/>
            <person name="Ji J."/>
            <person name="Jenkins J."/>
            <person name="Williams M."/>
            <person name="Shu S."/>
            <person name="Plott C."/>
            <person name="Barry K."/>
            <person name="Rajasekar S."/>
            <person name="Grimwood J."/>
            <person name="Han X."/>
            <person name="Sun S."/>
            <person name="Hou Z."/>
            <person name="He W."/>
            <person name="Dai G."/>
            <person name="Sun C."/>
            <person name="Schmutz J."/>
            <person name="Leebens-Mack J.H."/>
            <person name="Li F.W."/>
            <person name="Wang L."/>
        </authorList>
    </citation>
    <scope>NUCLEOTIDE SEQUENCE [LARGE SCALE GENOMIC DNA]</scope>
    <source>
        <strain evidence="2">cv. PW_Plant_1</strain>
    </source>
</reference>
<gene>
    <name evidence="1" type="ORF">O6H91_15G038800</name>
</gene>
<protein>
    <submittedName>
        <fullName evidence="1">Uncharacterized protein</fullName>
    </submittedName>
</protein>
<name>A0ACC2BHN9_DIPCM</name>
<sequence length="139" mass="16554">MDILEIYLLSKILCKQQQVIKVILSTSSEQRGFIPIRIRIKEVLFLNYIFDMTGLFLEDLFIIKVTFLNNGFHSHKDKKEKRFHSSLLSRCWIFLPSHKDYQTKITYSAFDNRLQNPWSSKDSLLRLFNAKFLHSRVNP</sequence>
<proteinExistence type="predicted"/>
<accession>A0ACC2BHN9</accession>
<organism evidence="1 2">
    <name type="scientific">Diphasiastrum complanatum</name>
    <name type="common">Issler's clubmoss</name>
    <name type="synonym">Lycopodium complanatum</name>
    <dbReference type="NCBI Taxonomy" id="34168"/>
    <lineage>
        <taxon>Eukaryota</taxon>
        <taxon>Viridiplantae</taxon>
        <taxon>Streptophyta</taxon>
        <taxon>Embryophyta</taxon>
        <taxon>Tracheophyta</taxon>
        <taxon>Lycopodiopsida</taxon>
        <taxon>Lycopodiales</taxon>
        <taxon>Lycopodiaceae</taxon>
        <taxon>Lycopodioideae</taxon>
        <taxon>Diphasiastrum</taxon>
    </lineage>
</organism>